<proteinExistence type="predicted"/>
<name>A0A5J4N8N9_9TREM</name>
<reference evidence="2 3" key="1">
    <citation type="journal article" date="2019" name="Gigascience">
        <title>Whole-genome sequence of the oriental lung fluke Paragonimus westermani.</title>
        <authorList>
            <person name="Oey H."/>
            <person name="Zakrzewski M."/>
            <person name="Narain K."/>
            <person name="Devi K.R."/>
            <person name="Agatsuma T."/>
            <person name="Nawaratna S."/>
            <person name="Gobert G.N."/>
            <person name="Jones M.K."/>
            <person name="Ragan M.A."/>
            <person name="McManus D.P."/>
            <person name="Krause L."/>
        </authorList>
    </citation>
    <scope>NUCLEOTIDE SEQUENCE [LARGE SCALE GENOMIC DNA]</scope>
    <source>
        <strain evidence="2 3">IND2009</strain>
    </source>
</reference>
<protein>
    <submittedName>
        <fullName evidence="2">Uncharacterized protein</fullName>
    </submittedName>
</protein>
<organism evidence="2 3">
    <name type="scientific">Paragonimus westermani</name>
    <dbReference type="NCBI Taxonomy" id="34504"/>
    <lineage>
        <taxon>Eukaryota</taxon>
        <taxon>Metazoa</taxon>
        <taxon>Spiralia</taxon>
        <taxon>Lophotrochozoa</taxon>
        <taxon>Platyhelminthes</taxon>
        <taxon>Trematoda</taxon>
        <taxon>Digenea</taxon>
        <taxon>Plagiorchiida</taxon>
        <taxon>Troglotremata</taxon>
        <taxon>Troglotrematidae</taxon>
        <taxon>Paragonimus</taxon>
    </lineage>
</organism>
<comment type="caution">
    <text evidence="2">The sequence shown here is derived from an EMBL/GenBank/DDBJ whole genome shotgun (WGS) entry which is preliminary data.</text>
</comment>
<gene>
    <name evidence="2" type="ORF">DEA37_0000451</name>
</gene>
<dbReference type="EMBL" id="QNGE01005600">
    <property type="protein sequence ID" value="KAA3671941.1"/>
    <property type="molecule type" value="Genomic_DNA"/>
</dbReference>
<evidence type="ECO:0000256" key="1">
    <source>
        <dbReference type="SAM" id="MobiDB-lite"/>
    </source>
</evidence>
<keyword evidence="3" id="KW-1185">Reference proteome</keyword>
<feature type="non-terminal residue" evidence="2">
    <location>
        <position position="1"/>
    </location>
</feature>
<dbReference type="Proteomes" id="UP000324629">
    <property type="component" value="Unassembled WGS sequence"/>
</dbReference>
<sequence>GSFDSEGFTVLTGSGTCRSDNLKDWLFCDAPELSDMPGLSTSLPWITDCKQQQSQERKLQRRSPGQTTGTTKDWLLSVSRPSVVNLSAADTESVRSNGASPLLPAHLTQSGQVDLNRWLCCVESNPGFFHSADEKPLPKEELIENVSSDHNNMPEESLTATSVSDCCLCLQCGGGPGGPTCCRGKSLCNKESIELGDQSEATGNFATGPTGRVPLQPSHVDTDAVSTNMPVKATHAVVAQLNQIAATHWSVWLSDQGTAPVWETSPESRPRKPSIGHAVDDQNWLRSAIPVPTQPTTANQDSYSMVDPDQCITPLKCRCSDARFGLDDGGSTRQSSTRCLHDAVGCSKLICSSCRYRPFTFCESRGQFQPNFDSMAYSLGPVVHPIMREAEGHENRLLKKMFDLSTASDPLCMGEWLIEPPTTQASGGNISKE</sequence>
<evidence type="ECO:0000313" key="3">
    <source>
        <dbReference type="Proteomes" id="UP000324629"/>
    </source>
</evidence>
<feature type="region of interest" description="Disordered" evidence="1">
    <location>
        <begin position="53"/>
        <end position="74"/>
    </location>
</feature>
<evidence type="ECO:0000313" key="2">
    <source>
        <dbReference type="EMBL" id="KAA3671941.1"/>
    </source>
</evidence>
<accession>A0A5J4N8N9</accession>
<dbReference type="AlphaFoldDB" id="A0A5J4N8N9"/>
<feature type="region of interest" description="Disordered" evidence="1">
    <location>
        <begin position="262"/>
        <end position="281"/>
    </location>
</feature>